<name>A0A1X7UYC3_AMPQE</name>
<dbReference type="EnsemblMetazoa" id="Aqu2.1.32970_001">
    <property type="protein sequence ID" value="Aqu2.1.32970_001"/>
    <property type="gene ID" value="Aqu2.1.32970"/>
</dbReference>
<protein>
    <submittedName>
        <fullName evidence="1">Uncharacterized protein</fullName>
    </submittedName>
</protein>
<organism evidence="1">
    <name type="scientific">Amphimedon queenslandica</name>
    <name type="common">Sponge</name>
    <dbReference type="NCBI Taxonomy" id="400682"/>
    <lineage>
        <taxon>Eukaryota</taxon>
        <taxon>Metazoa</taxon>
        <taxon>Porifera</taxon>
        <taxon>Demospongiae</taxon>
        <taxon>Heteroscleromorpha</taxon>
        <taxon>Haplosclerida</taxon>
        <taxon>Niphatidae</taxon>
        <taxon>Amphimedon</taxon>
    </lineage>
</organism>
<accession>A0A1X7UYC3</accession>
<reference evidence="1" key="1">
    <citation type="submission" date="2017-05" db="UniProtKB">
        <authorList>
            <consortium name="EnsemblMetazoa"/>
        </authorList>
    </citation>
    <scope>IDENTIFICATION</scope>
</reference>
<proteinExistence type="predicted"/>
<dbReference type="InParanoid" id="A0A1X7UYC3"/>
<dbReference type="AlphaFoldDB" id="A0A1X7UYC3"/>
<evidence type="ECO:0000313" key="1">
    <source>
        <dbReference type="EnsemblMetazoa" id="Aqu2.1.32970_001"/>
    </source>
</evidence>
<sequence>MSSDAILMKQEIYEDTNNDSFLNLN</sequence>